<evidence type="ECO:0000313" key="3">
    <source>
        <dbReference type="Proteomes" id="UP000429229"/>
    </source>
</evidence>
<comment type="caution">
    <text evidence="2">The sequence shown here is derived from an EMBL/GenBank/DDBJ whole genome shotgun (WGS) entry which is preliminary data.</text>
</comment>
<sequence length="66" mass="7804">MTNRRALVLTDESRRHPFRASLPPHVCRMPSPTHLTATRPWLTREDARTFVHFYAAFFVATLLYIY</sequence>
<dbReference type="OrthoDB" id="7428630at2"/>
<keyword evidence="1" id="KW-0472">Membrane</keyword>
<name>A0A6I4TZB4_9SPHN</name>
<dbReference type="EMBL" id="WTYR01000001">
    <property type="protein sequence ID" value="MXP09189.1"/>
    <property type="molecule type" value="Genomic_DNA"/>
</dbReference>
<gene>
    <name evidence="2" type="ORF">GRI68_03235</name>
</gene>
<protein>
    <submittedName>
        <fullName evidence="2">Uncharacterized protein</fullName>
    </submittedName>
</protein>
<organism evidence="2 3">
    <name type="scientific">Alteriqipengyuania halimionae</name>
    <dbReference type="NCBI Taxonomy" id="1926630"/>
    <lineage>
        <taxon>Bacteria</taxon>
        <taxon>Pseudomonadati</taxon>
        <taxon>Pseudomonadota</taxon>
        <taxon>Alphaproteobacteria</taxon>
        <taxon>Sphingomonadales</taxon>
        <taxon>Erythrobacteraceae</taxon>
        <taxon>Alteriqipengyuania</taxon>
    </lineage>
</organism>
<evidence type="ECO:0000256" key="1">
    <source>
        <dbReference type="SAM" id="Phobius"/>
    </source>
</evidence>
<keyword evidence="1" id="KW-0812">Transmembrane</keyword>
<keyword evidence="1" id="KW-1133">Transmembrane helix</keyword>
<proteinExistence type="predicted"/>
<dbReference type="AlphaFoldDB" id="A0A6I4TZB4"/>
<dbReference type="Proteomes" id="UP000429229">
    <property type="component" value="Unassembled WGS sequence"/>
</dbReference>
<reference evidence="2 3" key="1">
    <citation type="submission" date="2019-12" db="EMBL/GenBank/DDBJ databases">
        <title>Genomic-based taxomic classification of the family Erythrobacteraceae.</title>
        <authorList>
            <person name="Xu L."/>
        </authorList>
    </citation>
    <scope>NUCLEOTIDE SEQUENCE [LARGE SCALE GENOMIC DNA]</scope>
    <source>
        <strain evidence="2 3">LMG 29519</strain>
    </source>
</reference>
<dbReference type="RefSeq" id="WP_160615827.1">
    <property type="nucleotide sequence ID" value="NZ_WTYR01000001.1"/>
</dbReference>
<keyword evidence="3" id="KW-1185">Reference proteome</keyword>
<accession>A0A6I4TZB4</accession>
<evidence type="ECO:0000313" key="2">
    <source>
        <dbReference type="EMBL" id="MXP09189.1"/>
    </source>
</evidence>
<feature type="transmembrane region" description="Helical" evidence="1">
    <location>
        <begin position="49"/>
        <end position="65"/>
    </location>
</feature>